<gene>
    <name evidence="2" type="primary">gctA</name>
    <name evidence="2" type="ORF">Air01nite_62160</name>
</gene>
<dbReference type="EMBL" id="BONC01000060">
    <property type="protein sequence ID" value="GIF60121.1"/>
    <property type="molecule type" value="Genomic_DNA"/>
</dbReference>
<comment type="similarity">
    <text evidence="1">Belongs to the 3-oxoacid CoA-transferase subunit B family.</text>
</comment>
<dbReference type="InterPro" id="IPR037171">
    <property type="entry name" value="NagB/RpiA_transferase-like"/>
</dbReference>
<organism evidence="2 3">
    <name type="scientific">Asanoa iriomotensis</name>
    <dbReference type="NCBI Taxonomy" id="234613"/>
    <lineage>
        <taxon>Bacteria</taxon>
        <taxon>Bacillati</taxon>
        <taxon>Actinomycetota</taxon>
        <taxon>Actinomycetes</taxon>
        <taxon>Micromonosporales</taxon>
        <taxon>Micromonosporaceae</taxon>
        <taxon>Asanoa</taxon>
    </lineage>
</organism>
<accession>A0ABQ4CBG7</accession>
<dbReference type="SMART" id="SM00882">
    <property type="entry name" value="CoA_trans"/>
    <property type="match status" value="1"/>
</dbReference>
<dbReference type="PANTHER" id="PTHR43293">
    <property type="entry name" value="ACETATE COA-TRANSFERASE YDIF"/>
    <property type="match status" value="1"/>
</dbReference>
<evidence type="ECO:0000313" key="2">
    <source>
        <dbReference type="EMBL" id="GIF60121.1"/>
    </source>
</evidence>
<evidence type="ECO:0000256" key="1">
    <source>
        <dbReference type="ARBA" id="ARBA00007047"/>
    </source>
</evidence>
<sequence>MAELVSLAEGVAELVHDGDTVALEGFTHLIPVAAGQEIIRQGRRGLTLVRMTPDIVYDQLIGAGCAARLVFSWGGNPGVGSLHRFRDAVENAWPGPIEIEEHSHAGMANRYVAGASGLPFAVLRGYVGTDIAKHTTTVSTVTCPFTGEVLTAVAALNPDVAVIHAQRADRRGNVQMWGITGVQKEAVLAARRSLVTVEEIVDELDPRPDAVVLPGWVVSAVAHVPRGAHPSYAQGYYDRDNDYYQAWDPISRDREAFAKWLDEVTA</sequence>
<evidence type="ECO:0000313" key="3">
    <source>
        <dbReference type="Proteomes" id="UP000624325"/>
    </source>
</evidence>
<dbReference type="PANTHER" id="PTHR43293:SF3">
    <property type="entry name" value="CHOLESTEROL RING-CLEAVING HYDROLASE IPDB SUBUNIT"/>
    <property type="match status" value="1"/>
</dbReference>
<dbReference type="Gene3D" id="3.30.30.40">
    <property type="match status" value="1"/>
</dbReference>
<dbReference type="InterPro" id="IPR004165">
    <property type="entry name" value="CoA_trans_fam_I"/>
</dbReference>
<name>A0ABQ4CBG7_9ACTN</name>
<dbReference type="RefSeq" id="WP_203706938.1">
    <property type="nucleotide sequence ID" value="NZ_BAAALU010000001.1"/>
</dbReference>
<dbReference type="GO" id="GO:0016740">
    <property type="term" value="F:transferase activity"/>
    <property type="evidence" value="ECO:0007669"/>
    <property type="project" value="UniProtKB-KW"/>
</dbReference>
<keyword evidence="2" id="KW-0808">Transferase</keyword>
<dbReference type="Pfam" id="PF01144">
    <property type="entry name" value="CoA_trans"/>
    <property type="match status" value="1"/>
</dbReference>
<dbReference type="Gene3D" id="3.40.1080.10">
    <property type="entry name" value="Glutaconate Coenzyme A-transferase"/>
    <property type="match status" value="1"/>
</dbReference>
<reference evidence="2 3" key="1">
    <citation type="submission" date="2021-01" db="EMBL/GenBank/DDBJ databases">
        <title>Whole genome shotgun sequence of Asanoa iriomotensis NBRC 100142.</title>
        <authorList>
            <person name="Komaki H."/>
            <person name="Tamura T."/>
        </authorList>
    </citation>
    <scope>NUCLEOTIDE SEQUENCE [LARGE SCALE GENOMIC DNA]</scope>
    <source>
        <strain evidence="2 3">NBRC 100142</strain>
    </source>
</reference>
<keyword evidence="3" id="KW-1185">Reference proteome</keyword>
<dbReference type="SUPFAM" id="SSF100950">
    <property type="entry name" value="NagB/RpiA/CoA transferase-like"/>
    <property type="match status" value="1"/>
</dbReference>
<comment type="caution">
    <text evidence="2">The sequence shown here is derived from an EMBL/GenBank/DDBJ whole genome shotgun (WGS) entry which is preliminary data.</text>
</comment>
<dbReference type="Proteomes" id="UP000624325">
    <property type="component" value="Unassembled WGS sequence"/>
</dbReference>
<protein>
    <submittedName>
        <fullName evidence="2">3-oxoadipate--succinyl-CoA transferase subunit A</fullName>
    </submittedName>
</protein>
<proteinExistence type="inferred from homology"/>